<evidence type="ECO:0000256" key="10">
    <source>
        <dbReference type="ARBA" id="ARBA00023239"/>
    </source>
</evidence>
<dbReference type="FunFam" id="3.60.150.10:FF:000002">
    <property type="entry name" value="Chorismate synthase"/>
    <property type="match status" value="1"/>
</dbReference>
<dbReference type="GO" id="GO:0009073">
    <property type="term" value="P:aromatic amino acid family biosynthetic process"/>
    <property type="evidence" value="ECO:0007669"/>
    <property type="project" value="UniProtKB-KW"/>
</dbReference>
<organism evidence="11">
    <name type="scientific">marine metagenome</name>
    <dbReference type="NCBI Taxonomy" id="408172"/>
    <lineage>
        <taxon>unclassified sequences</taxon>
        <taxon>metagenomes</taxon>
        <taxon>ecological metagenomes</taxon>
    </lineage>
</organism>
<keyword evidence="10" id="KW-0456">Lyase</keyword>
<reference evidence="11" key="1">
    <citation type="submission" date="2018-05" db="EMBL/GenBank/DDBJ databases">
        <authorList>
            <person name="Lanie J.A."/>
            <person name="Ng W.-L."/>
            <person name="Kazmierczak K.M."/>
            <person name="Andrzejewski T.M."/>
            <person name="Davidsen T.M."/>
            <person name="Wayne K.J."/>
            <person name="Tettelin H."/>
            <person name="Glass J.I."/>
            <person name="Rusch D."/>
            <person name="Podicherti R."/>
            <person name="Tsui H.-C.T."/>
            <person name="Winkler M.E."/>
        </authorList>
    </citation>
    <scope>NUCLEOTIDE SEQUENCE</scope>
</reference>
<evidence type="ECO:0000256" key="7">
    <source>
        <dbReference type="ARBA" id="ARBA00022827"/>
    </source>
</evidence>
<evidence type="ECO:0000256" key="5">
    <source>
        <dbReference type="ARBA" id="ARBA00022630"/>
    </source>
</evidence>
<evidence type="ECO:0000256" key="6">
    <source>
        <dbReference type="ARBA" id="ARBA00022643"/>
    </source>
</evidence>
<comment type="pathway">
    <text evidence="1">Metabolic intermediate biosynthesis; chorismate biosynthesis; chorismate from D-erythrose 4-phosphate and phosphoenolpyruvate: step 7/7.</text>
</comment>
<proteinExistence type="inferred from homology"/>
<gene>
    <name evidence="11" type="ORF">METZ01_LOCUS40095</name>
</gene>
<evidence type="ECO:0000256" key="9">
    <source>
        <dbReference type="ARBA" id="ARBA00023141"/>
    </source>
</evidence>
<dbReference type="GO" id="GO:0010181">
    <property type="term" value="F:FMN binding"/>
    <property type="evidence" value="ECO:0007669"/>
    <property type="project" value="TreeGrafter"/>
</dbReference>
<evidence type="ECO:0000256" key="3">
    <source>
        <dbReference type="ARBA" id="ARBA00013036"/>
    </source>
</evidence>
<keyword evidence="7" id="KW-0274">FAD</keyword>
<keyword evidence="9" id="KW-0057">Aromatic amino acid biosynthesis</keyword>
<dbReference type="InterPro" id="IPR000453">
    <property type="entry name" value="Chorismate_synth"/>
</dbReference>
<dbReference type="PROSITE" id="PS00788">
    <property type="entry name" value="CHORISMATE_SYNTHASE_2"/>
    <property type="match status" value="1"/>
</dbReference>
<dbReference type="PANTHER" id="PTHR21085">
    <property type="entry name" value="CHORISMATE SYNTHASE"/>
    <property type="match status" value="1"/>
</dbReference>
<keyword evidence="5" id="KW-0285">Flavoprotein</keyword>
<evidence type="ECO:0000256" key="2">
    <source>
        <dbReference type="ARBA" id="ARBA00008014"/>
    </source>
</evidence>
<dbReference type="GO" id="GO:0004107">
    <property type="term" value="F:chorismate synthase activity"/>
    <property type="evidence" value="ECO:0007669"/>
    <property type="project" value="UniProtKB-EC"/>
</dbReference>
<dbReference type="NCBIfam" id="NF003793">
    <property type="entry name" value="PRK05382.1"/>
    <property type="match status" value="1"/>
</dbReference>
<comment type="similarity">
    <text evidence="2">Belongs to the chorismate synthase family.</text>
</comment>
<dbReference type="PROSITE" id="PS00787">
    <property type="entry name" value="CHORISMATE_SYNTHASE_1"/>
    <property type="match status" value="1"/>
</dbReference>
<keyword evidence="8" id="KW-0521">NADP</keyword>
<protein>
    <recommendedName>
        <fullName evidence="3">chorismate synthase</fullName>
        <ecNumber evidence="3">4.2.3.5</ecNumber>
    </recommendedName>
</protein>
<keyword evidence="6" id="KW-0288">FMN</keyword>
<accession>A0A381R661</accession>
<dbReference type="GO" id="GO:0009423">
    <property type="term" value="P:chorismate biosynthetic process"/>
    <property type="evidence" value="ECO:0007669"/>
    <property type="project" value="UniProtKB-UniPathway"/>
</dbReference>
<dbReference type="EMBL" id="UINC01001716">
    <property type="protein sequence ID" value="SUZ87241.1"/>
    <property type="molecule type" value="Genomic_DNA"/>
</dbReference>
<dbReference type="HAMAP" id="MF_00300">
    <property type="entry name" value="Chorismate_synth"/>
    <property type="match status" value="1"/>
</dbReference>
<dbReference type="CDD" id="cd07304">
    <property type="entry name" value="Chorismate_synthase"/>
    <property type="match status" value="1"/>
</dbReference>
<dbReference type="GO" id="GO:0008652">
    <property type="term" value="P:amino acid biosynthetic process"/>
    <property type="evidence" value="ECO:0007669"/>
    <property type="project" value="UniProtKB-KW"/>
</dbReference>
<dbReference type="SUPFAM" id="SSF103263">
    <property type="entry name" value="Chorismate synthase, AroC"/>
    <property type="match status" value="1"/>
</dbReference>
<keyword evidence="4" id="KW-0028">Amino-acid biosynthesis</keyword>
<dbReference type="InterPro" id="IPR035904">
    <property type="entry name" value="Chorismate_synth_AroC_sf"/>
</dbReference>
<dbReference type="GO" id="GO:0005829">
    <property type="term" value="C:cytosol"/>
    <property type="evidence" value="ECO:0007669"/>
    <property type="project" value="TreeGrafter"/>
</dbReference>
<evidence type="ECO:0000256" key="8">
    <source>
        <dbReference type="ARBA" id="ARBA00022857"/>
    </source>
</evidence>
<dbReference type="PANTHER" id="PTHR21085:SF0">
    <property type="entry name" value="CHORISMATE SYNTHASE"/>
    <property type="match status" value="1"/>
</dbReference>
<dbReference type="Gene3D" id="3.60.150.10">
    <property type="entry name" value="Chorismate synthase AroC"/>
    <property type="match status" value="1"/>
</dbReference>
<dbReference type="Pfam" id="PF01264">
    <property type="entry name" value="Chorismate_synt"/>
    <property type="match status" value="1"/>
</dbReference>
<dbReference type="PIRSF" id="PIRSF001456">
    <property type="entry name" value="Chorismate_synth"/>
    <property type="match status" value="1"/>
</dbReference>
<evidence type="ECO:0000256" key="1">
    <source>
        <dbReference type="ARBA" id="ARBA00005044"/>
    </source>
</evidence>
<dbReference type="EC" id="4.2.3.5" evidence="3"/>
<sequence>MTAGESHGKGLIGIIEGIPAGMHLTEEYIAKDLFRRMQGHGRGKRMKIEKDYAEIFSGVRHAITLGSPISLLIKNLDWVNWEDRMAVGTPKKEHKKVSMPRPGHADLAGVMKYDFDDIRNVLERSSARETAMRVAIGAVCRRLLEEVGITVGSRVYQIHNVVDDTSVEENTNLEKLNKTVDKSPVRCLDKKTEAKMIAVIDQAKENGDSVGGSFEVIANGLPYGLGSYINADGKLQARITQAMMSVNAFKGVEIGAGFASGAVFGSELHDEILYEDGQITRSSNNAGGIEGGMSNAQPIHVKVSMKPLSTLIKPLRSIDLNTMEPKLAHKERTDSCAVPAASIIGESMLTIVLADALLEKFGGDSLEQLKKHIKSSGKY</sequence>
<evidence type="ECO:0000256" key="4">
    <source>
        <dbReference type="ARBA" id="ARBA00022605"/>
    </source>
</evidence>
<name>A0A381R661_9ZZZZ</name>
<dbReference type="AlphaFoldDB" id="A0A381R661"/>
<dbReference type="UniPathway" id="UPA00053">
    <property type="reaction ID" value="UER00090"/>
</dbReference>
<dbReference type="NCBIfam" id="TIGR00033">
    <property type="entry name" value="aroC"/>
    <property type="match status" value="1"/>
</dbReference>
<dbReference type="InterPro" id="IPR020541">
    <property type="entry name" value="Chorismate_synthase_CS"/>
</dbReference>
<evidence type="ECO:0000313" key="11">
    <source>
        <dbReference type="EMBL" id="SUZ87241.1"/>
    </source>
</evidence>